<keyword evidence="1" id="KW-0472">Membrane</keyword>
<gene>
    <name evidence="2" type="ORF">DPX39_030028800</name>
</gene>
<organism evidence="2 3">
    <name type="scientific">Trypanosoma brucei equiperdum</name>
    <dbReference type="NCBI Taxonomy" id="630700"/>
    <lineage>
        <taxon>Eukaryota</taxon>
        <taxon>Discoba</taxon>
        <taxon>Euglenozoa</taxon>
        <taxon>Kinetoplastea</taxon>
        <taxon>Metakinetoplastina</taxon>
        <taxon>Trypanosomatida</taxon>
        <taxon>Trypanosomatidae</taxon>
        <taxon>Trypanosoma</taxon>
    </lineage>
</organism>
<name>A0A3L6LAG1_9TRYP</name>
<protein>
    <submittedName>
        <fullName evidence="2">Uncharacterized protein</fullName>
    </submittedName>
</protein>
<evidence type="ECO:0000256" key="1">
    <source>
        <dbReference type="SAM" id="Phobius"/>
    </source>
</evidence>
<reference evidence="2 3" key="1">
    <citation type="submission" date="2018-09" db="EMBL/GenBank/DDBJ databases">
        <title>whole genome sequence of T. equiperdum IVM-t1 strain.</title>
        <authorList>
            <person name="Suganuma K."/>
        </authorList>
    </citation>
    <scope>NUCLEOTIDE SEQUENCE [LARGE SCALE GENOMIC DNA]</scope>
    <source>
        <strain evidence="2 3">IVM-t1</strain>
    </source>
</reference>
<dbReference type="EMBL" id="QSBY01000003">
    <property type="protein sequence ID" value="RHW73664.1"/>
    <property type="molecule type" value="Genomic_DNA"/>
</dbReference>
<sequence>MSDSHALRRLLYAGAEEGSVAPRGHHHGGSYGTLISSVAVEQPAAVQPRSGLRLSSACLAGCFLGCATMRAANRERWWLGLFFMGGLYYNAVKAHKVGNGLVGHQSGFFAAGLGAIGCVGRLLVRVGNPKANRRLLCMFAALMWYEVGRYHLWSEHATEFRKEVTPEHGYGLLTEYVPPHIDTDLLPYRSVSRRRD</sequence>
<accession>A0A3L6LAG1</accession>
<feature type="transmembrane region" description="Helical" evidence="1">
    <location>
        <begin position="107"/>
        <end position="124"/>
    </location>
</feature>
<evidence type="ECO:0000313" key="3">
    <source>
        <dbReference type="Proteomes" id="UP000266743"/>
    </source>
</evidence>
<keyword evidence="1" id="KW-1133">Transmembrane helix</keyword>
<keyword evidence="1" id="KW-0812">Transmembrane</keyword>
<comment type="caution">
    <text evidence="2">The sequence shown here is derived from an EMBL/GenBank/DDBJ whole genome shotgun (WGS) entry which is preliminary data.</text>
</comment>
<proteinExistence type="predicted"/>
<dbReference type="Proteomes" id="UP000266743">
    <property type="component" value="Chromosome 3"/>
</dbReference>
<feature type="transmembrane region" description="Helical" evidence="1">
    <location>
        <begin position="77"/>
        <end position="95"/>
    </location>
</feature>
<dbReference type="AlphaFoldDB" id="A0A3L6LAG1"/>
<evidence type="ECO:0000313" key="2">
    <source>
        <dbReference type="EMBL" id="RHW73664.1"/>
    </source>
</evidence>